<comment type="caution">
    <text evidence="1">The sequence shown here is derived from an EMBL/GenBank/DDBJ whole genome shotgun (WGS) entry which is preliminary data.</text>
</comment>
<proteinExistence type="predicted"/>
<dbReference type="PANTHER" id="PTHR43747">
    <property type="entry name" value="FAD-BINDING PROTEIN"/>
    <property type="match status" value="1"/>
</dbReference>
<keyword evidence="2" id="KW-1185">Reference proteome</keyword>
<dbReference type="InterPro" id="IPR036188">
    <property type="entry name" value="FAD/NAD-bd_sf"/>
</dbReference>
<name>A0ABQ6LWR0_9GAMM</name>
<dbReference type="EMBL" id="BSYJ01000002">
    <property type="protein sequence ID" value="GMG86530.1"/>
    <property type="molecule type" value="Genomic_DNA"/>
</dbReference>
<dbReference type="Proteomes" id="UP001224392">
    <property type="component" value="Unassembled WGS sequence"/>
</dbReference>
<dbReference type="SUPFAM" id="SSF51905">
    <property type="entry name" value="FAD/NAD(P)-binding domain"/>
    <property type="match status" value="1"/>
</dbReference>
<dbReference type="InterPro" id="IPR050816">
    <property type="entry name" value="Flavin-dep_Halogenase_NPB"/>
</dbReference>
<dbReference type="Pfam" id="PF04820">
    <property type="entry name" value="Trp_halogenase"/>
    <property type="match status" value="1"/>
</dbReference>
<reference evidence="1 2" key="1">
    <citation type="submission" date="2023-04" db="EMBL/GenBank/DDBJ databases">
        <title>Marinobulbifer ophiurae gen. nov., sp. Nov., isolate from tissue of brittle star Ophioplocus japonicus.</title>
        <authorList>
            <person name="Kawano K."/>
            <person name="Sawayama S."/>
            <person name="Nakagawa S."/>
        </authorList>
    </citation>
    <scope>NUCLEOTIDE SEQUENCE [LARGE SCALE GENOMIC DNA]</scope>
    <source>
        <strain evidence="1 2">NKW57</strain>
    </source>
</reference>
<dbReference type="RefSeq" id="WP_285763067.1">
    <property type="nucleotide sequence ID" value="NZ_BSYJ01000002.1"/>
</dbReference>
<protein>
    <submittedName>
        <fullName evidence="1">Tryptophan 7-halogenase</fullName>
    </submittedName>
</protein>
<dbReference type="InterPro" id="IPR006905">
    <property type="entry name" value="Flavin_halogenase"/>
</dbReference>
<accession>A0ABQ6LWR0</accession>
<gene>
    <name evidence="1" type="ORF">MNKW57_08510</name>
</gene>
<sequence length="516" mass="56963">MAPDKPLNHVLVVGGGTAGWLAACHLARVGNAADGGLQVTLVESPDIPTIGVGEGTVPLIRESLRNLGISETDFIRECDVTFKQGIRFVDWMKPRGSGENYYHHIFDLIPRSAPDPVPYWLLDSQGRSFVDSVSIQGRVCDAGLGPKLMTQPEYAGVSNYAYHLDAGKFADFLMRHATEKLGVKLLRANVTGVEKDPAGFIDGVQTDRAGYLQADLFVDCTGFRALLLGDAMKVGFVDKGHQLFADTALAVQVPYPSADTPIPCSTRSTAVDHGWIWDIGLTGRRGVGHVYSSAHSAHDEAETLLRRYVGDERGELAVRRIPMRIGHRERFWDKNCVAIGLSQGFVEPLEATGILVYDVTSQLLAELLPVVRDGLGPASGRFNAVVQNAWERVVDFIKLHYFISDREDTAFWKDNRDPASAPPSLVEQLEAWQQRVPNQYDFPGKFDIFNLDNYQYVLYGMHFPTEIGGAGHRFPHAAAARAAGEALNKRAEMALERLLPHRALIERIRTHGLQKI</sequence>
<organism evidence="1 2">
    <name type="scientific">Biformimicrobium ophioploci</name>
    <dbReference type="NCBI Taxonomy" id="3036711"/>
    <lineage>
        <taxon>Bacteria</taxon>
        <taxon>Pseudomonadati</taxon>
        <taxon>Pseudomonadota</taxon>
        <taxon>Gammaproteobacteria</taxon>
        <taxon>Cellvibrionales</taxon>
        <taxon>Microbulbiferaceae</taxon>
        <taxon>Biformimicrobium</taxon>
    </lineage>
</organism>
<dbReference type="InterPro" id="IPR033856">
    <property type="entry name" value="Trp_halogen"/>
</dbReference>
<dbReference type="Gene3D" id="3.50.50.60">
    <property type="entry name" value="FAD/NAD(P)-binding domain"/>
    <property type="match status" value="1"/>
</dbReference>
<dbReference type="PANTHER" id="PTHR43747:SF4">
    <property type="entry name" value="FLAVIN-DEPENDENT TRYPTOPHAN HALOGENASE"/>
    <property type="match status" value="1"/>
</dbReference>
<dbReference type="PIRSF" id="PIRSF011396">
    <property type="entry name" value="Trp_halogenase"/>
    <property type="match status" value="1"/>
</dbReference>
<evidence type="ECO:0000313" key="2">
    <source>
        <dbReference type="Proteomes" id="UP001224392"/>
    </source>
</evidence>
<dbReference type="PROSITE" id="PS51257">
    <property type="entry name" value="PROKAR_LIPOPROTEIN"/>
    <property type="match status" value="1"/>
</dbReference>
<evidence type="ECO:0000313" key="1">
    <source>
        <dbReference type="EMBL" id="GMG86530.1"/>
    </source>
</evidence>